<evidence type="ECO:0000313" key="2">
    <source>
        <dbReference type="Proteomes" id="UP000548326"/>
    </source>
</evidence>
<evidence type="ECO:0000313" key="1">
    <source>
        <dbReference type="EMBL" id="MBB6130445.1"/>
    </source>
</evidence>
<organism evidence="1 2">
    <name type="scientific">Mucilaginibacter lappiensis</name>
    <dbReference type="NCBI Taxonomy" id="354630"/>
    <lineage>
        <taxon>Bacteria</taxon>
        <taxon>Pseudomonadati</taxon>
        <taxon>Bacteroidota</taxon>
        <taxon>Sphingobacteriia</taxon>
        <taxon>Sphingobacteriales</taxon>
        <taxon>Sphingobacteriaceae</taxon>
        <taxon>Mucilaginibacter</taxon>
    </lineage>
</organism>
<comment type="caution">
    <text evidence="1">The sequence shown here is derived from an EMBL/GenBank/DDBJ whole genome shotgun (WGS) entry which is preliminary data.</text>
</comment>
<name>A0A841JQ66_9SPHI</name>
<dbReference type="RefSeq" id="WP_183589239.1">
    <property type="nucleotide sequence ID" value="NZ_JACHCA010000015.1"/>
</dbReference>
<sequence length="77" mass="8907">METALNFNHILLFKTNISSNKGKQLLHTILDNHPAVQCWNIDMEDSDHVLRIISETLSHTQIIEIINHHGYQCCELI</sequence>
<proteinExistence type="predicted"/>
<protein>
    <submittedName>
        <fullName evidence="1">Cell fate (Sporulation/competence/biofilm development) regulator YmcA (YheA/YmcA/DUF963 family)</fullName>
    </submittedName>
</protein>
<gene>
    <name evidence="1" type="ORF">HDF22_004585</name>
</gene>
<accession>A0A841JQ66</accession>
<dbReference type="Proteomes" id="UP000548326">
    <property type="component" value="Unassembled WGS sequence"/>
</dbReference>
<dbReference type="AlphaFoldDB" id="A0A841JQ66"/>
<dbReference type="EMBL" id="JACHCA010000015">
    <property type="protein sequence ID" value="MBB6130445.1"/>
    <property type="molecule type" value="Genomic_DNA"/>
</dbReference>
<reference evidence="1 2" key="1">
    <citation type="submission" date="2020-08" db="EMBL/GenBank/DDBJ databases">
        <title>Genomic Encyclopedia of Type Strains, Phase IV (KMG-V): Genome sequencing to study the core and pangenomes of soil and plant-associated prokaryotes.</title>
        <authorList>
            <person name="Whitman W."/>
        </authorList>
    </citation>
    <scope>NUCLEOTIDE SEQUENCE [LARGE SCALE GENOMIC DNA]</scope>
    <source>
        <strain evidence="1 2">MP601</strain>
    </source>
</reference>